<name>A0A923S9C2_9BURK</name>
<dbReference type="Gene3D" id="1.20.1250.20">
    <property type="entry name" value="MFS general substrate transporter like domains"/>
    <property type="match status" value="2"/>
</dbReference>
<feature type="domain" description="Major facilitator superfamily (MFS) profile" evidence="5">
    <location>
        <begin position="23"/>
        <end position="429"/>
    </location>
</feature>
<keyword evidence="1 4" id="KW-0812">Transmembrane</keyword>
<evidence type="ECO:0000256" key="2">
    <source>
        <dbReference type="ARBA" id="ARBA00022989"/>
    </source>
</evidence>
<feature type="transmembrane region" description="Helical" evidence="4">
    <location>
        <begin position="114"/>
        <end position="136"/>
    </location>
</feature>
<proteinExistence type="predicted"/>
<dbReference type="InterPro" id="IPR036259">
    <property type="entry name" value="MFS_trans_sf"/>
</dbReference>
<dbReference type="SUPFAM" id="SSF103473">
    <property type="entry name" value="MFS general substrate transporter"/>
    <property type="match status" value="1"/>
</dbReference>
<dbReference type="CDD" id="cd17355">
    <property type="entry name" value="MFS_YcxA_like"/>
    <property type="match status" value="1"/>
</dbReference>
<dbReference type="InterPro" id="IPR050327">
    <property type="entry name" value="Proton-linked_MCT"/>
</dbReference>
<dbReference type="PANTHER" id="PTHR11360:SF284">
    <property type="entry name" value="EG:103B4.3 PROTEIN-RELATED"/>
    <property type="match status" value="1"/>
</dbReference>
<feature type="transmembrane region" description="Helical" evidence="4">
    <location>
        <begin position="20"/>
        <end position="38"/>
    </location>
</feature>
<feature type="transmembrane region" description="Helical" evidence="4">
    <location>
        <begin position="248"/>
        <end position="265"/>
    </location>
</feature>
<gene>
    <name evidence="6" type="ORF">H8N03_01055</name>
</gene>
<feature type="transmembrane region" description="Helical" evidence="4">
    <location>
        <begin position="312"/>
        <end position="334"/>
    </location>
</feature>
<feature type="transmembrane region" description="Helical" evidence="4">
    <location>
        <begin position="58"/>
        <end position="77"/>
    </location>
</feature>
<keyword evidence="2 4" id="KW-1133">Transmembrane helix</keyword>
<dbReference type="GO" id="GO:0022857">
    <property type="term" value="F:transmembrane transporter activity"/>
    <property type="evidence" value="ECO:0007669"/>
    <property type="project" value="InterPro"/>
</dbReference>
<reference evidence="6" key="1">
    <citation type="submission" date="2020-08" db="EMBL/GenBank/DDBJ databases">
        <title>Ramlibacter sp. USB13 16S ribosomal RNA gene genome sequencing and assembly.</title>
        <authorList>
            <person name="Kang M."/>
        </authorList>
    </citation>
    <scope>NUCLEOTIDE SEQUENCE</scope>
    <source>
        <strain evidence="6">USB13</strain>
    </source>
</reference>
<sequence>MARGRPPLIAKLAQRLPFFYGWIVVGVVFVTMAISVNARTAFSLLFPPILDEFGWERGVTAGAFSFGFLVSAVLSPLLGRLMDRHGPRFVMEVGIAATAAGLLLATFAGQPWHVYVTLGMLVGAGTTFTGYTGQALFLPNWFVRRRGLAISVAFAGVGFGSIVMLPALQAFVERHGWRAGCTLLGVTVLVVLVPLNLLLRKRPEEIGLAPDGDPDTAAAAQARRVNVVDTAWAAIDWTLARAMRTARFWWIAVAYFTALFAWYAVQVHQTKYLVETGFGPQEAAWALGAVSLAGVPGQIALGWLSDRIGREIVWAIGNLGFCLTYLALLALPAYPGAPLLYAMVIAQGLLGYGMTSVVGAIPVEIFEGRHYGPIFGTLMLSALAGGAAGPWFMGFVHDTTGNYTLAFWVAIGCTVVSTFAIWRAAPGEVRAVAGRVGQHGAKPEPLRPHLPRT</sequence>
<keyword evidence="7" id="KW-1185">Reference proteome</keyword>
<feature type="transmembrane region" description="Helical" evidence="4">
    <location>
        <begin position="177"/>
        <end position="199"/>
    </location>
</feature>
<feature type="transmembrane region" description="Helical" evidence="4">
    <location>
        <begin position="89"/>
        <end position="108"/>
    </location>
</feature>
<dbReference type="PANTHER" id="PTHR11360">
    <property type="entry name" value="MONOCARBOXYLATE TRANSPORTER"/>
    <property type="match status" value="1"/>
</dbReference>
<evidence type="ECO:0000256" key="3">
    <source>
        <dbReference type="ARBA" id="ARBA00023136"/>
    </source>
</evidence>
<feature type="transmembrane region" description="Helical" evidence="4">
    <location>
        <begin position="285"/>
        <end position="305"/>
    </location>
</feature>
<protein>
    <submittedName>
        <fullName evidence="6">MFS transporter</fullName>
    </submittedName>
</protein>
<feature type="transmembrane region" description="Helical" evidence="4">
    <location>
        <begin position="405"/>
        <end position="425"/>
    </location>
</feature>
<evidence type="ECO:0000256" key="4">
    <source>
        <dbReference type="SAM" id="Phobius"/>
    </source>
</evidence>
<feature type="transmembrane region" description="Helical" evidence="4">
    <location>
        <begin position="148"/>
        <end position="171"/>
    </location>
</feature>
<dbReference type="PROSITE" id="PS50850">
    <property type="entry name" value="MFS"/>
    <property type="match status" value="1"/>
</dbReference>
<keyword evidence="3 4" id="KW-0472">Membrane</keyword>
<dbReference type="InterPro" id="IPR020846">
    <property type="entry name" value="MFS_dom"/>
</dbReference>
<evidence type="ECO:0000313" key="6">
    <source>
        <dbReference type="EMBL" id="MBC5781510.1"/>
    </source>
</evidence>
<comment type="caution">
    <text evidence="6">The sequence shown here is derived from an EMBL/GenBank/DDBJ whole genome shotgun (WGS) entry which is preliminary data.</text>
</comment>
<dbReference type="EMBL" id="JACORT010000001">
    <property type="protein sequence ID" value="MBC5781510.1"/>
    <property type="molecule type" value="Genomic_DNA"/>
</dbReference>
<dbReference type="Proteomes" id="UP000608513">
    <property type="component" value="Unassembled WGS sequence"/>
</dbReference>
<feature type="transmembrane region" description="Helical" evidence="4">
    <location>
        <begin position="340"/>
        <end position="361"/>
    </location>
</feature>
<evidence type="ECO:0000313" key="7">
    <source>
        <dbReference type="Proteomes" id="UP000608513"/>
    </source>
</evidence>
<organism evidence="6 7">
    <name type="scientific">Ramlibacter cellulosilyticus</name>
    <dbReference type="NCBI Taxonomy" id="2764187"/>
    <lineage>
        <taxon>Bacteria</taxon>
        <taxon>Pseudomonadati</taxon>
        <taxon>Pseudomonadota</taxon>
        <taxon>Betaproteobacteria</taxon>
        <taxon>Burkholderiales</taxon>
        <taxon>Comamonadaceae</taxon>
        <taxon>Ramlibacter</taxon>
    </lineage>
</organism>
<evidence type="ECO:0000256" key="1">
    <source>
        <dbReference type="ARBA" id="ARBA00022692"/>
    </source>
</evidence>
<accession>A0A923S9C2</accession>
<evidence type="ECO:0000259" key="5">
    <source>
        <dbReference type="PROSITE" id="PS50850"/>
    </source>
</evidence>
<dbReference type="Pfam" id="PF07690">
    <property type="entry name" value="MFS_1"/>
    <property type="match status" value="1"/>
</dbReference>
<dbReference type="AlphaFoldDB" id="A0A923S9C2"/>
<feature type="transmembrane region" description="Helical" evidence="4">
    <location>
        <begin position="373"/>
        <end position="393"/>
    </location>
</feature>
<dbReference type="InterPro" id="IPR011701">
    <property type="entry name" value="MFS"/>
</dbReference>